<organism evidence="8 9">
    <name type="scientific">Candidatus Doudnabacteria bacterium RIFCSPHIGHO2_02_FULL_46_11</name>
    <dbReference type="NCBI Taxonomy" id="1817832"/>
    <lineage>
        <taxon>Bacteria</taxon>
        <taxon>Candidatus Doudnaibacteriota</taxon>
    </lineage>
</organism>
<feature type="transmembrane region" description="Helical" evidence="6">
    <location>
        <begin position="118"/>
        <end position="137"/>
    </location>
</feature>
<name>A0A1F5P564_9BACT</name>
<evidence type="ECO:0000256" key="3">
    <source>
        <dbReference type="ARBA" id="ARBA00022692"/>
    </source>
</evidence>
<dbReference type="InterPro" id="IPR007267">
    <property type="entry name" value="GtrA_DPMS_TM"/>
</dbReference>
<dbReference type="AlphaFoldDB" id="A0A1F5P564"/>
<evidence type="ECO:0000256" key="2">
    <source>
        <dbReference type="ARBA" id="ARBA00009399"/>
    </source>
</evidence>
<evidence type="ECO:0000259" key="7">
    <source>
        <dbReference type="Pfam" id="PF04138"/>
    </source>
</evidence>
<evidence type="ECO:0000256" key="6">
    <source>
        <dbReference type="SAM" id="Phobius"/>
    </source>
</evidence>
<comment type="subcellular location">
    <subcellularLocation>
        <location evidence="1">Membrane</location>
        <topology evidence="1">Multi-pass membrane protein</topology>
    </subcellularLocation>
</comment>
<dbReference type="Proteomes" id="UP000176786">
    <property type="component" value="Unassembled WGS sequence"/>
</dbReference>
<evidence type="ECO:0000313" key="9">
    <source>
        <dbReference type="Proteomes" id="UP000176786"/>
    </source>
</evidence>
<evidence type="ECO:0000256" key="5">
    <source>
        <dbReference type="ARBA" id="ARBA00023136"/>
    </source>
</evidence>
<dbReference type="Pfam" id="PF04138">
    <property type="entry name" value="GtrA_DPMS_TM"/>
    <property type="match status" value="1"/>
</dbReference>
<proteinExistence type="inferred from homology"/>
<accession>A0A1F5P564</accession>
<keyword evidence="5 6" id="KW-0472">Membrane</keyword>
<keyword evidence="3 6" id="KW-0812">Transmembrane</keyword>
<comment type="caution">
    <text evidence="8">The sequence shown here is derived from an EMBL/GenBank/DDBJ whole genome shotgun (WGS) entry which is preliminary data.</text>
</comment>
<dbReference type="PANTHER" id="PTHR38459:SF1">
    <property type="entry name" value="PROPHAGE BACTOPRENOL-LINKED GLUCOSE TRANSLOCASE HOMOLOG"/>
    <property type="match status" value="1"/>
</dbReference>
<feature type="transmembrane region" description="Helical" evidence="6">
    <location>
        <begin position="12"/>
        <end position="34"/>
    </location>
</feature>
<evidence type="ECO:0000256" key="1">
    <source>
        <dbReference type="ARBA" id="ARBA00004141"/>
    </source>
</evidence>
<dbReference type="InterPro" id="IPR051401">
    <property type="entry name" value="GtrA_CellWall_Glycosyl"/>
</dbReference>
<dbReference type="PANTHER" id="PTHR38459">
    <property type="entry name" value="PROPHAGE BACTOPRENOL-LINKED GLUCOSE TRANSLOCASE HOMOLOG"/>
    <property type="match status" value="1"/>
</dbReference>
<keyword evidence="4 6" id="KW-1133">Transmembrane helix</keyword>
<feature type="transmembrane region" description="Helical" evidence="6">
    <location>
        <begin position="83"/>
        <end position="106"/>
    </location>
</feature>
<gene>
    <name evidence="8" type="ORF">A3J48_00520</name>
</gene>
<dbReference type="GO" id="GO:0005886">
    <property type="term" value="C:plasma membrane"/>
    <property type="evidence" value="ECO:0007669"/>
    <property type="project" value="TreeGrafter"/>
</dbReference>
<feature type="domain" description="GtrA/DPMS transmembrane" evidence="7">
    <location>
        <begin position="14"/>
        <end position="144"/>
    </location>
</feature>
<protein>
    <recommendedName>
        <fullName evidence="7">GtrA/DPMS transmembrane domain-containing protein</fullName>
    </recommendedName>
</protein>
<dbReference type="STRING" id="1817832.A3J48_00520"/>
<comment type="similarity">
    <text evidence="2">Belongs to the GtrA family.</text>
</comment>
<dbReference type="GO" id="GO:0000271">
    <property type="term" value="P:polysaccharide biosynthetic process"/>
    <property type="evidence" value="ECO:0007669"/>
    <property type="project" value="InterPro"/>
</dbReference>
<sequence length="144" mass="16166">MLEKYGPLLAQFLKFGVVGVINTAVDLIVLTVLIKLFPSGRTGKRYAFFKAISFVVANVNSYLLNRSWTFAQERADKSTGVEFSQYFVVSLIGMVINVGVSTFVNSHLRPKNPLLEKYWPQISALFGTAFGLLWNFVGYKLVVF</sequence>
<evidence type="ECO:0000256" key="4">
    <source>
        <dbReference type="ARBA" id="ARBA00022989"/>
    </source>
</evidence>
<dbReference type="EMBL" id="MFES01000030">
    <property type="protein sequence ID" value="OGE84954.1"/>
    <property type="molecule type" value="Genomic_DNA"/>
</dbReference>
<reference evidence="8 9" key="1">
    <citation type="journal article" date="2016" name="Nat. Commun.">
        <title>Thousands of microbial genomes shed light on interconnected biogeochemical processes in an aquifer system.</title>
        <authorList>
            <person name="Anantharaman K."/>
            <person name="Brown C.T."/>
            <person name="Hug L.A."/>
            <person name="Sharon I."/>
            <person name="Castelle C.J."/>
            <person name="Probst A.J."/>
            <person name="Thomas B.C."/>
            <person name="Singh A."/>
            <person name="Wilkins M.J."/>
            <person name="Karaoz U."/>
            <person name="Brodie E.L."/>
            <person name="Williams K.H."/>
            <person name="Hubbard S.S."/>
            <person name="Banfield J.F."/>
        </authorList>
    </citation>
    <scope>NUCLEOTIDE SEQUENCE [LARGE SCALE GENOMIC DNA]</scope>
</reference>
<evidence type="ECO:0000313" key="8">
    <source>
        <dbReference type="EMBL" id="OGE84954.1"/>
    </source>
</evidence>